<dbReference type="InterPro" id="IPR024951">
    <property type="entry name" value="Sulfurylase_cat_dom"/>
</dbReference>
<dbReference type="GO" id="GO:0019379">
    <property type="term" value="P:sulfate assimilation, phosphoadenylyl sulfate reduction by phosphoadenylyl-sulfate reductase (thioredoxin)"/>
    <property type="evidence" value="ECO:0007669"/>
    <property type="project" value="TreeGrafter"/>
</dbReference>
<dbReference type="Pfam" id="PF14306">
    <property type="entry name" value="PUA_2"/>
    <property type="match status" value="1"/>
</dbReference>
<dbReference type="NCBIfam" id="NF003013">
    <property type="entry name" value="PRK03846.1"/>
    <property type="match status" value="1"/>
</dbReference>
<sequence>MSISNLAPIPELYVSYESAQKLKVEAGDLPSWDLTPRQICDLELLMNGGFNPLKGFLDQADYDSVVERMRLEDGTLWPMPITLDVSTEFADKIEIGQDIALRDQEGVILGTMTVTSRWEPDKHREAEKVFGADDLAHPAVYYLHHTAGRIYLGGPVTGIQPPVHYDFRARRDTPNELRAYFRKLGWRRIVAFQTRNPLHRAHQELTFRAAREAQANLLIHPVVGMTKPGDVDHFTRVRCYEAVLDKYPQATTTMSLLNLAMRMAGPREAVWHGLIRKNHGCTHFIVGRDHAGPGKNSAGEDFYGPYDAQELFRQHQDEIGIEMVDFRHMVYVQERAQYEPADEIEEGVTVLNISGTELRRRLAEGLEIPEWFSFPEVVSELRKTRPARSKQGFTVFFTGLSGSGKSTIANAVMVKLMEMGGRPVTLLDGDVVRKHLSSELGFSKEHRDINIRRIGYVASEITKNGGIAICAPIAPYSATRRGVREMIEAYGAFCEVHVATPLEECEKRDRKGLYKLAREGKIKEFTGISDPYEAPETPELRVDTTGIDVDNCAQQVILKLEQMGLIAGR</sequence>
<dbReference type="EMBL" id="JAESIL010000052">
    <property type="protein sequence ID" value="MBL3579021.1"/>
    <property type="molecule type" value="Genomic_DNA"/>
</dbReference>
<evidence type="ECO:0000259" key="11">
    <source>
        <dbReference type="Pfam" id="PF14306"/>
    </source>
</evidence>
<evidence type="ECO:0000313" key="12">
    <source>
        <dbReference type="EMBL" id="MBL3579021.1"/>
    </source>
</evidence>
<evidence type="ECO:0000259" key="9">
    <source>
        <dbReference type="Pfam" id="PF01583"/>
    </source>
</evidence>
<keyword evidence="15" id="KW-1185">Reference proteome</keyword>
<comment type="caution">
    <text evidence="13">The sequence shown here is derived from an EMBL/GenBank/DDBJ whole genome shotgun (WGS) entry which is preliminary data.</text>
</comment>
<dbReference type="GO" id="GO:0005524">
    <property type="term" value="F:ATP binding"/>
    <property type="evidence" value="ECO:0007669"/>
    <property type="project" value="UniProtKB-UniRule"/>
</dbReference>
<dbReference type="GO" id="GO:0005737">
    <property type="term" value="C:cytoplasm"/>
    <property type="evidence" value="ECO:0007669"/>
    <property type="project" value="TreeGrafter"/>
</dbReference>
<comment type="similarity">
    <text evidence="8">Belongs to the APS kinase family.</text>
</comment>
<dbReference type="Pfam" id="PF01747">
    <property type="entry name" value="ATP-sulfurylase"/>
    <property type="match status" value="1"/>
</dbReference>
<comment type="catalytic activity">
    <reaction evidence="1 8">
        <text>adenosine 5'-phosphosulfate + ATP = 3'-phosphoadenylyl sulfate + ADP + H(+)</text>
        <dbReference type="Rhea" id="RHEA:24152"/>
        <dbReference type="ChEBI" id="CHEBI:15378"/>
        <dbReference type="ChEBI" id="CHEBI:30616"/>
        <dbReference type="ChEBI" id="CHEBI:58243"/>
        <dbReference type="ChEBI" id="CHEBI:58339"/>
        <dbReference type="ChEBI" id="CHEBI:456216"/>
        <dbReference type="EC" id="2.7.1.25"/>
    </reaction>
</comment>
<dbReference type="CDD" id="cd00517">
    <property type="entry name" value="ATPS"/>
    <property type="match status" value="1"/>
</dbReference>
<evidence type="ECO:0000256" key="6">
    <source>
        <dbReference type="ARBA" id="ARBA00022840"/>
    </source>
</evidence>
<reference evidence="13 14" key="1">
    <citation type="submission" date="2019-03" db="EMBL/GenBank/DDBJ databases">
        <title>Genomic Encyclopedia of Type Strains, Phase IV (KMG-IV): sequencing the most valuable type-strain genomes for metagenomic binning, comparative biology and taxonomic classification.</title>
        <authorList>
            <person name="Goeker M."/>
        </authorList>
    </citation>
    <scope>NUCLEOTIDE SEQUENCE [LARGE SCALE GENOMIC DNA]</scope>
    <source>
        <strain evidence="13 14">JA181</strain>
    </source>
</reference>
<dbReference type="GO" id="GO:0004020">
    <property type="term" value="F:adenylylsulfate kinase activity"/>
    <property type="evidence" value="ECO:0007669"/>
    <property type="project" value="UniProtKB-UniRule"/>
</dbReference>
<dbReference type="NCBIfam" id="NF004040">
    <property type="entry name" value="PRK05537.1"/>
    <property type="match status" value="1"/>
</dbReference>
<dbReference type="SUPFAM" id="SSF52374">
    <property type="entry name" value="Nucleotidylyl transferase"/>
    <property type="match status" value="1"/>
</dbReference>
<keyword evidence="5 8" id="KW-0547">Nucleotide-binding</keyword>
<protein>
    <recommendedName>
        <fullName evidence="8">Adenylyl-sulfate kinase</fullName>
        <ecNumber evidence="8">2.7.1.25</ecNumber>
    </recommendedName>
    <alternativeName>
        <fullName evidence="8">APS kinase</fullName>
    </alternativeName>
    <alternativeName>
        <fullName evidence="8">ATP adenosine-5'-phosphosulfate 3'-phosphotransferase</fullName>
    </alternativeName>
    <alternativeName>
        <fullName evidence="8">Adenosine-5'-phosphosulfate kinase</fullName>
    </alternativeName>
</protein>
<dbReference type="UniPathway" id="UPA00140">
    <property type="reaction ID" value="UER00205"/>
</dbReference>
<name>A0A4R8FK50_9RHOB</name>
<dbReference type="Pfam" id="PF01583">
    <property type="entry name" value="APS_kinase"/>
    <property type="match status" value="1"/>
</dbReference>
<accession>A0A4R8FK50</accession>
<dbReference type="GO" id="GO:0010134">
    <property type="term" value="P:sulfate assimilation via adenylyl sulfate reduction"/>
    <property type="evidence" value="ECO:0007669"/>
    <property type="project" value="TreeGrafter"/>
</dbReference>
<dbReference type="CDD" id="cd02027">
    <property type="entry name" value="APSK"/>
    <property type="match status" value="1"/>
</dbReference>
<keyword evidence="6 8" id="KW-0067">ATP-binding</keyword>
<evidence type="ECO:0000313" key="13">
    <source>
        <dbReference type="EMBL" id="TDX23377.1"/>
    </source>
</evidence>
<dbReference type="Proteomes" id="UP000295484">
    <property type="component" value="Unassembled WGS sequence"/>
</dbReference>
<dbReference type="NCBIfam" id="TIGR00455">
    <property type="entry name" value="apsK"/>
    <property type="match status" value="1"/>
</dbReference>
<feature type="binding site" evidence="8">
    <location>
        <begin position="399"/>
        <end position="406"/>
    </location>
    <ligand>
        <name>ATP</name>
        <dbReference type="ChEBI" id="CHEBI:30616"/>
    </ligand>
</feature>
<dbReference type="InterPro" id="IPR015947">
    <property type="entry name" value="PUA-like_sf"/>
</dbReference>
<keyword evidence="3 8" id="KW-0808">Transferase</keyword>
<dbReference type="InterPro" id="IPR027417">
    <property type="entry name" value="P-loop_NTPase"/>
</dbReference>
<dbReference type="Gene3D" id="3.10.400.10">
    <property type="entry name" value="Sulfate adenylyltransferase"/>
    <property type="match status" value="1"/>
</dbReference>
<dbReference type="InterPro" id="IPR050512">
    <property type="entry name" value="Sulf_AdTrans/APS_kinase"/>
</dbReference>
<dbReference type="InterPro" id="IPR059117">
    <property type="entry name" value="APS_kinase_dom"/>
</dbReference>
<comment type="function">
    <text evidence="8">Catalyzes the synthesis of activated sulfate.</text>
</comment>
<dbReference type="Proteomes" id="UP000635853">
    <property type="component" value="Unassembled WGS sequence"/>
</dbReference>
<evidence type="ECO:0000313" key="14">
    <source>
        <dbReference type="Proteomes" id="UP000295484"/>
    </source>
</evidence>
<feature type="domain" description="APS kinase" evidence="9">
    <location>
        <begin position="391"/>
        <end position="543"/>
    </location>
</feature>
<reference evidence="15" key="2">
    <citation type="submission" date="2021-01" db="EMBL/GenBank/DDBJ databases">
        <title>Draft genomes of Rhodovulum sulfidophilum.</title>
        <authorList>
            <person name="Guzman M.S."/>
        </authorList>
    </citation>
    <scope>NUCLEOTIDE SEQUENCE [LARGE SCALE GENOMIC DNA]</scope>
    <source>
        <strain evidence="15">AB19</strain>
    </source>
</reference>
<evidence type="ECO:0000256" key="8">
    <source>
        <dbReference type="HAMAP-Rule" id="MF_00065"/>
    </source>
</evidence>
<proteinExistence type="inferred from homology"/>
<reference evidence="12" key="3">
    <citation type="submission" date="2021-01" db="EMBL/GenBank/DDBJ databases">
        <authorList>
            <person name="Guzman M.S."/>
        </authorList>
    </citation>
    <scope>NUCLEOTIDE SEQUENCE</scope>
    <source>
        <strain evidence="12">AB19</strain>
    </source>
</reference>
<feature type="domain" description="Sulphate adenylyltransferase catalytic" evidence="10">
    <location>
        <begin position="171"/>
        <end position="383"/>
    </location>
</feature>
<feature type="domain" description="ATP-sulfurylase PUA-like" evidence="11">
    <location>
        <begin position="10"/>
        <end position="160"/>
    </location>
</feature>
<evidence type="ECO:0000256" key="5">
    <source>
        <dbReference type="ARBA" id="ARBA00022741"/>
    </source>
</evidence>
<dbReference type="InterPro" id="IPR002650">
    <property type="entry name" value="Sulphate_adenylyltransferase"/>
</dbReference>
<dbReference type="Gene3D" id="3.40.50.300">
    <property type="entry name" value="P-loop containing nucleotide triphosphate hydrolases"/>
    <property type="match status" value="1"/>
</dbReference>
<evidence type="ECO:0000256" key="4">
    <source>
        <dbReference type="ARBA" id="ARBA00022695"/>
    </source>
</evidence>
<dbReference type="SUPFAM" id="SSF52540">
    <property type="entry name" value="P-loop containing nucleoside triphosphate hydrolases"/>
    <property type="match status" value="1"/>
</dbReference>
<dbReference type="AlphaFoldDB" id="A0A4R8FK50"/>
<dbReference type="HAMAP" id="MF_00065">
    <property type="entry name" value="Adenylyl_sulf_kinase"/>
    <property type="match status" value="1"/>
</dbReference>
<keyword evidence="8 12" id="KW-0418">Kinase</keyword>
<dbReference type="EC" id="2.7.1.25" evidence="8"/>
<comment type="pathway">
    <text evidence="2 8">Sulfur metabolism; hydrogen sulfide biosynthesis; sulfite from sulfate: step 2/3.</text>
</comment>
<comment type="catalytic activity">
    <reaction evidence="7">
        <text>sulfate + ATP + H(+) = adenosine 5'-phosphosulfate + diphosphate</text>
        <dbReference type="Rhea" id="RHEA:18133"/>
        <dbReference type="ChEBI" id="CHEBI:15378"/>
        <dbReference type="ChEBI" id="CHEBI:16189"/>
        <dbReference type="ChEBI" id="CHEBI:30616"/>
        <dbReference type="ChEBI" id="CHEBI:33019"/>
        <dbReference type="ChEBI" id="CHEBI:58243"/>
        <dbReference type="EC" id="2.7.7.4"/>
    </reaction>
</comment>
<dbReference type="PANTHER" id="PTHR42700:SF1">
    <property type="entry name" value="SULFATE ADENYLYLTRANSFERASE"/>
    <property type="match status" value="1"/>
</dbReference>
<dbReference type="InterPro" id="IPR014729">
    <property type="entry name" value="Rossmann-like_a/b/a_fold"/>
</dbReference>
<evidence type="ECO:0000256" key="2">
    <source>
        <dbReference type="ARBA" id="ARBA00004806"/>
    </source>
</evidence>
<evidence type="ECO:0000256" key="1">
    <source>
        <dbReference type="ARBA" id="ARBA00001823"/>
    </source>
</evidence>
<dbReference type="Gene3D" id="3.40.50.620">
    <property type="entry name" value="HUPs"/>
    <property type="match status" value="1"/>
</dbReference>
<dbReference type="FunFam" id="3.40.50.300:FF:000802">
    <property type="entry name" value="Sulfate adenylyltransferase"/>
    <property type="match status" value="1"/>
</dbReference>
<evidence type="ECO:0000256" key="7">
    <source>
        <dbReference type="ARBA" id="ARBA00049370"/>
    </source>
</evidence>
<dbReference type="GO" id="GO:0070814">
    <property type="term" value="P:hydrogen sulfide biosynthetic process"/>
    <property type="evidence" value="ECO:0007669"/>
    <property type="project" value="UniProtKB-UniRule"/>
</dbReference>
<dbReference type="NCBIfam" id="TIGR00339">
    <property type="entry name" value="sopT"/>
    <property type="match status" value="1"/>
</dbReference>
<keyword evidence="8" id="KW-0597">Phosphoprotein</keyword>
<organism evidence="13 14">
    <name type="scientific">Rhodovulum visakhapatnamense</name>
    <dbReference type="NCBI Taxonomy" id="364297"/>
    <lineage>
        <taxon>Bacteria</taxon>
        <taxon>Pseudomonadati</taxon>
        <taxon>Pseudomonadota</taxon>
        <taxon>Alphaproteobacteria</taxon>
        <taxon>Rhodobacterales</taxon>
        <taxon>Paracoccaceae</taxon>
        <taxon>Rhodovulum</taxon>
    </lineage>
</organism>
<dbReference type="EMBL" id="SOEB01000026">
    <property type="protein sequence ID" value="TDX23377.1"/>
    <property type="molecule type" value="Genomic_DNA"/>
</dbReference>
<dbReference type="GO" id="GO:0004781">
    <property type="term" value="F:sulfate adenylyltransferase (ATP) activity"/>
    <property type="evidence" value="ECO:0007669"/>
    <property type="project" value="UniProtKB-EC"/>
</dbReference>
<dbReference type="PANTHER" id="PTHR42700">
    <property type="entry name" value="SULFATE ADENYLYLTRANSFERASE"/>
    <property type="match status" value="1"/>
</dbReference>
<dbReference type="InterPro" id="IPR002891">
    <property type="entry name" value="APS"/>
</dbReference>
<dbReference type="RefSeq" id="WP_075787006.1">
    <property type="nucleotide sequence ID" value="NZ_JAESIL010000052.1"/>
</dbReference>
<dbReference type="InterPro" id="IPR025980">
    <property type="entry name" value="ATP-Sase_PUA-like_dom"/>
</dbReference>
<evidence type="ECO:0000256" key="3">
    <source>
        <dbReference type="ARBA" id="ARBA00022679"/>
    </source>
</evidence>
<gene>
    <name evidence="8" type="primary">cysC</name>
    <name evidence="13" type="ORF">EV657_12627</name>
    <name evidence="12" type="ORF">JMJ92_12785</name>
</gene>
<keyword evidence="4 13" id="KW-0548">Nucleotidyltransferase</keyword>
<dbReference type="SUPFAM" id="SSF88697">
    <property type="entry name" value="PUA domain-like"/>
    <property type="match status" value="1"/>
</dbReference>
<dbReference type="FunFam" id="3.40.50.620:FF:000052">
    <property type="entry name" value="Sulfate adenylyltransferase"/>
    <property type="match status" value="1"/>
</dbReference>
<comment type="caution">
    <text evidence="8">Lacks conserved residue(s) required for the propagation of feature annotation.</text>
</comment>
<evidence type="ECO:0000313" key="15">
    <source>
        <dbReference type="Proteomes" id="UP000635853"/>
    </source>
</evidence>
<evidence type="ECO:0000259" key="10">
    <source>
        <dbReference type="Pfam" id="PF01747"/>
    </source>
</evidence>